<evidence type="ECO:0000313" key="1">
    <source>
        <dbReference type="EMBL" id="ETD24068.1"/>
    </source>
</evidence>
<protein>
    <recommendedName>
        <fullName evidence="3">Outer membrane protein beta-barrel domain-containing protein</fullName>
    </recommendedName>
</protein>
<name>V8C9I8_9HELI</name>
<dbReference type="InterPro" id="IPR002718">
    <property type="entry name" value="OMP_Helicobacter"/>
</dbReference>
<keyword evidence="2" id="KW-1185">Reference proteome</keyword>
<dbReference type="AlphaFoldDB" id="V8C9I8"/>
<evidence type="ECO:0008006" key="3">
    <source>
        <dbReference type="Google" id="ProtNLM"/>
    </source>
</evidence>
<sequence length="219" mass="23219">MGVEAGEATFGRFNLEYSVTDSQEAARNGKSTTKGNGFGYGVVAGYKYFFTPQLGVRAYANFNHTRGEVNISNGTGGTDTNFANLFNYGVNVDFLGNFLSTENMDIGGFLGIGLGANSLTGPDIKNQRNAIKQSADTAKQAGANVDVSTPAATFDVALNVGLRANLAKHHGVEAVARVPFLPATIADLSIKDPTSGASESLNYSVRSTWSLNVRYTYSF</sequence>
<dbReference type="Pfam" id="PF01856">
    <property type="entry name" value="HP_OMP"/>
    <property type="match status" value="1"/>
</dbReference>
<dbReference type="Proteomes" id="UP000018731">
    <property type="component" value="Unassembled WGS sequence"/>
</dbReference>
<dbReference type="RefSeq" id="WP_023927539.1">
    <property type="nucleotide sequence ID" value="NZ_KI669454.1"/>
</dbReference>
<organism evidence="1 2">
    <name type="scientific">Helicobacter macacae MIT 99-5501</name>
    <dbReference type="NCBI Taxonomy" id="1357400"/>
    <lineage>
        <taxon>Bacteria</taxon>
        <taxon>Pseudomonadati</taxon>
        <taxon>Campylobacterota</taxon>
        <taxon>Epsilonproteobacteria</taxon>
        <taxon>Campylobacterales</taxon>
        <taxon>Helicobacteraceae</taxon>
        <taxon>Helicobacter</taxon>
    </lineage>
</organism>
<dbReference type="PRINTS" id="PR01776">
    <property type="entry name" value="HPOMPFAMILY"/>
</dbReference>
<dbReference type="PATRIC" id="fig|1357400.3.peg.1123"/>
<evidence type="ECO:0000313" key="2">
    <source>
        <dbReference type="Proteomes" id="UP000018731"/>
    </source>
</evidence>
<dbReference type="HOGENOM" id="CLU_026212_4_0_7"/>
<dbReference type="EMBL" id="AZJI01000004">
    <property type="protein sequence ID" value="ETD24068.1"/>
    <property type="molecule type" value="Genomic_DNA"/>
</dbReference>
<proteinExistence type="predicted"/>
<reference evidence="1 2" key="1">
    <citation type="journal article" date="2014" name="Genome Announc.">
        <title>Draft genome sequences of six enterohepatic helicobacter species isolated from humans and one from rhesus macaques.</title>
        <authorList>
            <person name="Shen Z."/>
            <person name="Sheh A."/>
            <person name="Young S.K."/>
            <person name="Abouelliel A."/>
            <person name="Ward D.V."/>
            <person name="Earl A.M."/>
            <person name="Fox J.G."/>
        </authorList>
    </citation>
    <scope>NUCLEOTIDE SEQUENCE [LARGE SCALE GENOMIC DNA]</scope>
    <source>
        <strain evidence="1 2">MIT 99-5501</strain>
    </source>
</reference>
<gene>
    <name evidence="1" type="ORF">HMPREF2086_00815</name>
</gene>
<accession>V8C9I8</accession>
<comment type="caution">
    <text evidence="1">The sequence shown here is derived from an EMBL/GenBank/DDBJ whole genome shotgun (WGS) entry which is preliminary data.</text>
</comment>